<feature type="compositionally biased region" description="Basic and acidic residues" evidence="1">
    <location>
        <begin position="75"/>
        <end position="95"/>
    </location>
</feature>
<keyword evidence="3" id="KW-1185">Reference proteome</keyword>
<dbReference type="AlphaFoldDB" id="A0A3Q7IJF7"/>
<dbReference type="Proteomes" id="UP000004994">
    <property type="component" value="Chromosome 8"/>
</dbReference>
<evidence type="ECO:0000313" key="2">
    <source>
        <dbReference type="EnsemblPlants" id="Solyc08g065245.1.1"/>
    </source>
</evidence>
<dbReference type="Gramene" id="Solyc08g065245.1.1">
    <property type="protein sequence ID" value="Solyc08g065245.1.1"/>
    <property type="gene ID" value="Solyc08g065245.1"/>
</dbReference>
<organism evidence="2">
    <name type="scientific">Solanum lycopersicum</name>
    <name type="common">Tomato</name>
    <name type="synonym">Lycopersicon esculentum</name>
    <dbReference type="NCBI Taxonomy" id="4081"/>
    <lineage>
        <taxon>Eukaryota</taxon>
        <taxon>Viridiplantae</taxon>
        <taxon>Streptophyta</taxon>
        <taxon>Embryophyta</taxon>
        <taxon>Tracheophyta</taxon>
        <taxon>Spermatophyta</taxon>
        <taxon>Magnoliopsida</taxon>
        <taxon>eudicotyledons</taxon>
        <taxon>Gunneridae</taxon>
        <taxon>Pentapetalae</taxon>
        <taxon>asterids</taxon>
        <taxon>lamiids</taxon>
        <taxon>Solanales</taxon>
        <taxon>Solanaceae</taxon>
        <taxon>Solanoideae</taxon>
        <taxon>Solaneae</taxon>
        <taxon>Solanum</taxon>
        <taxon>Solanum subgen. Lycopersicon</taxon>
    </lineage>
</organism>
<dbReference type="EnsemblPlants" id="Solyc08g065245.1.1">
    <property type="protein sequence ID" value="Solyc08g065245.1.1"/>
    <property type="gene ID" value="Solyc08g065245.1"/>
</dbReference>
<proteinExistence type="predicted"/>
<dbReference type="InParanoid" id="A0A3Q7IJF7"/>
<feature type="region of interest" description="Disordered" evidence="1">
    <location>
        <begin position="32"/>
        <end position="95"/>
    </location>
</feature>
<protein>
    <submittedName>
        <fullName evidence="2">Uncharacterized protein</fullName>
    </submittedName>
</protein>
<reference evidence="2" key="1">
    <citation type="journal article" date="2012" name="Nature">
        <title>The tomato genome sequence provides insights into fleshy fruit evolution.</title>
        <authorList>
            <consortium name="Tomato Genome Consortium"/>
        </authorList>
    </citation>
    <scope>NUCLEOTIDE SEQUENCE [LARGE SCALE GENOMIC DNA]</scope>
    <source>
        <strain evidence="2">cv. Heinz 1706</strain>
    </source>
</reference>
<reference evidence="2" key="2">
    <citation type="submission" date="2019-01" db="UniProtKB">
        <authorList>
            <consortium name="EnsemblPlants"/>
        </authorList>
    </citation>
    <scope>IDENTIFICATION</scope>
    <source>
        <strain evidence="2">cv. Heinz 1706</strain>
    </source>
</reference>
<evidence type="ECO:0000256" key="1">
    <source>
        <dbReference type="SAM" id="MobiDB-lite"/>
    </source>
</evidence>
<evidence type="ECO:0000313" key="3">
    <source>
        <dbReference type="Proteomes" id="UP000004994"/>
    </source>
</evidence>
<name>A0A3Q7IJF7_SOLLC</name>
<accession>A0A3Q7IJF7</accession>
<sequence length="196" mass="21624">MDTKSSTYTDTRGTEYNLRIGAQPRYILTTAKVTTIRPPETAPKNGLRGSGMGPADPNKLTGRPTKRAKASPVANKREQYSTKSPEAHEKGKESERALNSLTGCWSSGTGHSVSGKGLLFLKDEKGITIHKTVFTMYISTTKGMEMPLTWRYLLVSELVALSPHFEWTNCFQSRVVLSAPLHLQDFCNQFSVALAL</sequence>